<dbReference type="HAMAP" id="MF_00540">
    <property type="entry name" value="A_deaminase"/>
    <property type="match status" value="1"/>
</dbReference>
<dbReference type="AlphaFoldDB" id="A0A7X2ZAT9"/>
<feature type="binding site" evidence="9">
    <location>
        <position position="23"/>
    </location>
    <ligand>
        <name>substrate</name>
    </ligand>
</feature>
<comment type="caution">
    <text evidence="9">Lacks conserved residue(s) required for the propagation of feature annotation.</text>
</comment>
<feature type="binding site" evidence="9">
    <location>
        <position position="21"/>
    </location>
    <ligand>
        <name>substrate</name>
    </ligand>
</feature>
<dbReference type="PANTHER" id="PTHR11409:SF43">
    <property type="entry name" value="ADENOSINE DEAMINASE"/>
    <property type="match status" value="1"/>
</dbReference>
<evidence type="ECO:0000259" key="10">
    <source>
        <dbReference type="Pfam" id="PF00962"/>
    </source>
</evidence>
<organism evidence="11 12">
    <name type="scientific">Paenibacillus validus</name>
    <dbReference type="NCBI Taxonomy" id="44253"/>
    <lineage>
        <taxon>Bacteria</taxon>
        <taxon>Bacillati</taxon>
        <taxon>Bacillota</taxon>
        <taxon>Bacilli</taxon>
        <taxon>Bacillales</taxon>
        <taxon>Paenibacillaceae</taxon>
        <taxon>Paenibacillus</taxon>
    </lineage>
</organism>
<dbReference type="GO" id="GO:0043103">
    <property type="term" value="P:hypoxanthine salvage"/>
    <property type="evidence" value="ECO:0007669"/>
    <property type="project" value="TreeGrafter"/>
</dbReference>
<feature type="domain" description="Adenosine deaminase" evidence="10">
    <location>
        <begin position="14"/>
        <end position="333"/>
    </location>
</feature>
<dbReference type="GO" id="GO:0005829">
    <property type="term" value="C:cytosol"/>
    <property type="evidence" value="ECO:0007669"/>
    <property type="project" value="TreeGrafter"/>
</dbReference>
<dbReference type="GO" id="GO:0009117">
    <property type="term" value="P:nucleotide metabolic process"/>
    <property type="evidence" value="ECO:0007669"/>
    <property type="project" value="UniProtKB-KW"/>
</dbReference>
<comment type="function">
    <text evidence="9">Catalyzes the hydrolytic deamination of adenosine and 2-deoxyadenosine.</text>
</comment>
<feature type="binding site" evidence="9">
    <location>
        <position position="21"/>
    </location>
    <ligand>
        <name>Zn(2+)</name>
        <dbReference type="ChEBI" id="CHEBI:29105"/>
        <note>catalytic</note>
    </ligand>
</feature>
<dbReference type="SUPFAM" id="SSF51556">
    <property type="entry name" value="Metallo-dependent hydrolases"/>
    <property type="match status" value="1"/>
</dbReference>
<evidence type="ECO:0000256" key="3">
    <source>
        <dbReference type="ARBA" id="ARBA00022801"/>
    </source>
</evidence>
<keyword evidence="2 9" id="KW-0479">Metal-binding</keyword>
<keyword evidence="3 9" id="KW-0378">Hydrolase</keyword>
<dbReference type="Proteomes" id="UP000450917">
    <property type="component" value="Unassembled WGS sequence"/>
</dbReference>
<dbReference type="EC" id="3.5.4.4" evidence="1 9"/>
<dbReference type="GO" id="GO:0004000">
    <property type="term" value="F:adenosine deaminase activity"/>
    <property type="evidence" value="ECO:0007669"/>
    <property type="project" value="UniProtKB-UniRule"/>
</dbReference>
<dbReference type="EMBL" id="WNZX01000005">
    <property type="protein sequence ID" value="MUG70726.1"/>
    <property type="molecule type" value="Genomic_DNA"/>
</dbReference>
<feature type="binding site" evidence="9">
    <location>
        <position position="285"/>
    </location>
    <ligand>
        <name>Zn(2+)</name>
        <dbReference type="ChEBI" id="CHEBI:29105"/>
        <note>catalytic</note>
    </ligand>
</feature>
<dbReference type="InterPro" id="IPR028893">
    <property type="entry name" value="A_deaminase"/>
</dbReference>
<evidence type="ECO:0000256" key="6">
    <source>
        <dbReference type="ARBA" id="ARBA00031852"/>
    </source>
</evidence>
<evidence type="ECO:0000256" key="2">
    <source>
        <dbReference type="ARBA" id="ARBA00022723"/>
    </source>
</evidence>
<evidence type="ECO:0000256" key="1">
    <source>
        <dbReference type="ARBA" id="ARBA00012784"/>
    </source>
</evidence>
<keyword evidence="4 9" id="KW-0862">Zinc</keyword>
<dbReference type="Gene3D" id="3.20.20.140">
    <property type="entry name" value="Metal-dependent hydrolases"/>
    <property type="match status" value="1"/>
</dbReference>
<gene>
    <name evidence="9 11" type="primary">add</name>
    <name evidence="11" type="ORF">GNP93_08530</name>
</gene>
<keyword evidence="12" id="KW-1185">Reference proteome</keyword>
<proteinExistence type="inferred from homology"/>
<dbReference type="GO" id="GO:0009168">
    <property type="term" value="P:purine ribonucleoside monophosphate biosynthetic process"/>
    <property type="evidence" value="ECO:0007669"/>
    <property type="project" value="UniProtKB-UniRule"/>
</dbReference>
<evidence type="ECO:0000313" key="12">
    <source>
        <dbReference type="Proteomes" id="UP000450917"/>
    </source>
</evidence>
<feature type="site" description="Important for catalytic activity" evidence="9">
    <location>
        <position position="228"/>
    </location>
</feature>
<comment type="similarity">
    <text evidence="9">Belongs to the metallo-dependent hydrolases superfamily. Adenosine and AMP deaminases family. Adenosine deaminase subfamily.</text>
</comment>
<dbReference type="PANTHER" id="PTHR11409">
    <property type="entry name" value="ADENOSINE DEAMINASE"/>
    <property type="match status" value="1"/>
</dbReference>
<dbReference type="GO" id="GO:0006154">
    <property type="term" value="P:adenosine catabolic process"/>
    <property type="evidence" value="ECO:0007669"/>
    <property type="project" value="TreeGrafter"/>
</dbReference>
<comment type="catalytic activity">
    <reaction evidence="7">
        <text>adenosine + H2O + H(+) = inosine + NH4(+)</text>
        <dbReference type="Rhea" id="RHEA:24408"/>
        <dbReference type="ChEBI" id="CHEBI:15377"/>
        <dbReference type="ChEBI" id="CHEBI:15378"/>
        <dbReference type="ChEBI" id="CHEBI:16335"/>
        <dbReference type="ChEBI" id="CHEBI:17596"/>
        <dbReference type="ChEBI" id="CHEBI:28938"/>
        <dbReference type="EC" id="3.5.4.4"/>
    </reaction>
    <physiologicalReaction direction="left-to-right" evidence="7">
        <dbReference type="Rhea" id="RHEA:24409"/>
    </physiologicalReaction>
</comment>
<dbReference type="InterPro" id="IPR001365">
    <property type="entry name" value="A_deaminase_dom"/>
</dbReference>
<evidence type="ECO:0000256" key="5">
    <source>
        <dbReference type="ARBA" id="ARBA00023080"/>
    </source>
</evidence>
<comment type="caution">
    <text evidence="11">The sequence shown here is derived from an EMBL/GenBank/DDBJ whole genome shotgun (WGS) entry which is preliminary data.</text>
</comment>
<evidence type="ECO:0000256" key="9">
    <source>
        <dbReference type="HAMAP-Rule" id="MF_00540"/>
    </source>
</evidence>
<feature type="active site" description="Proton donor" evidence="9">
    <location>
        <position position="207"/>
    </location>
</feature>
<evidence type="ECO:0000256" key="8">
    <source>
        <dbReference type="ARBA" id="ARBA00049213"/>
    </source>
</evidence>
<evidence type="ECO:0000313" key="11">
    <source>
        <dbReference type="EMBL" id="MUG70726.1"/>
    </source>
</evidence>
<name>A0A7X2ZAT9_9BACL</name>
<dbReference type="Pfam" id="PF00962">
    <property type="entry name" value="A_deaminase"/>
    <property type="match status" value="1"/>
</dbReference>
<comment type="catalytic activity">
    <reaction evidence="8">
        <text>2'-deoxyadenosine + H2O + H(+) = 2'-deoxyinosine + NH4(+)</text>
        <dbReference type="Rhea" id="RHEA:28190"/>
        <dbReference type="ChEBI" id="CHEBI:15377"/>
        <dbReference type="ChEBI" id="CHEBI:15378"/>
        <dbReference type="ChEBI" id="CHEBI:17256"/>
        <dbReference type="ChEBI" id="CHEBI:28938"/>
        <dbReference type="ChEBI" id="CHEBI:28997"/>
        <dbReference type="EC" id="3.5.4.4"/>
    </reaction>
    <physiologicalReaction direction="left-to-right" evidence="8">
        <dbReference type="Rhea" id="RHEA:28191"/>
    </physiologicalReaction>
</comment>
<dbReference type="GO" id="GO:0046103">
    <property type="term" value="P:inosine biosynthetic process"/>
    <property type="evidence" value="ECO:0007669"/>
    <property type="project" value="TreeGrafter"/>
</dbReference>
<dbReference type="CDD" id="cd01320">
    <property type="entry name" value="ADA"/>
    <property type="match status" value="1"/>
</dbReference>
<sequence>MDTVITKELIRKLPKVDLHLHLDGCVKPETALELASTLGIPLPASEKELLLPYMQVTDDCGSLKEYLSKFDFTTPFLQTGDALKRVAREAVEQAAEHSCGYIEVRFAPQLHRKKGLSVDETMYWVTEGLKQGEARCGVKARAIAICMRNHSQQANREVVEAAARFLGQGVVAVDLAGDEASFPAELFRDTFALARKHGIPITIHAGEAAGPANIYEAVTRLGAVRIGHGVRLQENPEVLEIVRERNVPLELCPVSNIQTKAVSGWEAYPIKQYFEQGLTLTVNTDNPTVSGTTITQEYQTIAEKFHFTLHELAAIVMNGVDAAFLEPREKRILKADFKRKLGELQINVL</sequence>
<comment type="cofactor">
    <cofactor evidence="9">
        <name>Zn(2+)</name>
        <dbReference type="ChEBI" id="CHEBI:29105"/>
    </cofactor>
    <text evidence="9">Binds 1 zinc ion per subunit.</text>
</comment>
<dbReference type="NCBIfam" id="TIGR01430">
    <property type="entry name" value="aden_deam"/>
    <property type="match status" value="1"/>
</dbReference>
<dbReference type="RefSeq" id="WP_141335306.1">
    <property type="nucleotide sequence ID" value="NZ_WNZX01000005.1"/>
</dbReference>
<protein>
    <recommendedName>
        <fullName evidence="1 9">Adenosine deaminase</fullName>
        <ecNumber evidence="1 9">3.5.4.4</ecNumber>
    </recommendedName>
    <alternativeName>
        <fullName evidence="6 9">Adenosine aminohydrolase</fullName>
    </alternativeName>
</protein>
<dbReference type="GO" id="GO:0008270">
    <property type="term" value="F:zinc ion binding"/>
    <property type="evidence" value="ECO:0007669"/>
    <property type="project" value="UniProtKB-UniRule"/>
</dbReference>
<dbReference type="InterPro" id="IPR006330">
    <property type="entry name" value="Ado/ade_deaminase"/>
</dbReference>
<reference evidence="11 12" key="1">
    <citation type="submission" date="2019-11" db="EMBL/GenBank/DDBJ databases">
        <title>Draft genome sequences of five Paenibacillus species of dairy origin.</title>
        <authorList>
            <person name="Olajide A.M."/>
            <person name="Chen S."/>
            <person name="Lapointe G."/>
        </authorList>
    </citation>
    <scope>NUCLEOTIDE SEQUENCE [LARGE SCALE GENOMIC DNA]</scope>
    <source>
        <strain evidence="11 12">2CS3</strain>
    </source>
</reference>
<accession>A0A7X2ZAT9</accession>
<evidence type="ECO:0000256" key="7">
    <source>
        <dbReference type="ARBA" id="ARBA00047989"/>
    </source>
</evidence>
<evidence type="ECO:0000256" key="4">
    <source>
        <dbReference type="ARBA" id="ARBA00022833"/>
    </source>
</evidence>
<feature type="binding site" evidence="9">
    <location>
        <position position="177"/>
    </location>
    <ligand>
        <name>substrate</name>
    </ligand>
</feature>
<keyword evidence="5 9" id="KW-0546">Nucleotide metabolism</keyword>
<feature type="binding site" evidence="9">
    <location>
        <position position="204"/>
    </location>
    <ligand>
        <name>Zn(2+)</name>
        <dbReference type="ChEBI" id="CHEBI:29105"/>
        <note>catalytic</note>
    </ligand>
</feature>
<feature type="binding site" evidence="9">
    <location>
        <position position="19"/>
    </location>
    <ligand>
        <name>Zn(2+)</name>
        <dbReference type="ChEBI" id="CHEBI:29105"/>
        <note>catalytic</note>
    </ligand>
</feature>
<dbReference type="InterPro" id="IPR032466">
    <property type="entry name" value="Metal_Hydrolase"/>
</dbReference>